<name>A0A2J4YXZ5_9ENTR</name>
<dbReference type="AlphaFoldDB" id="A0A2J4YXZ5"/>
<accession>A0A2J4YXZ5</accession>
<gene>
    <name evidence="2" type="ORF">CWM85_22090</name>
</gene>
<proteinExistence type="predicted"/>
<dbReference type="SUPFAM" id="SSF159800">
    <property type="entry name" value="PrpR receptor domain-like"/>
    <property type="match status" value="1"/>
</dbReference>
<reference evidence="2 3" key="2">
    <citation type="submission" date="2018-01" db="EMBL/GenBank/DDBJ databases">
        <title>Genomic study of Klebsiella pneumoniae.</title>
        <authorList>
            <person name="Yang Y."/>
            <person name="Bicalho R."/>
        </authorList>
    </citation>
    <scope>NUCLEOTIDE SEQUENCE [LARGE SCALE GENOMIC DNA]</scope>
    <source>
        <strain evidence="2 3">A2</strain>
    </source>
</reference>
<comment type="caution">
    <text evidence="2">The sequence shown here is derived from an EMBL/GenBank/DDBJ whole genome shotgun (WGS) entry which is preliminary data.</text>
</comment>
<evidence type="ECO:0000313" key="3">
    <source>
        <dbReference type="Proteomes" id="UP000234661"/>
    </source>
</evidence>
<dbReference type="InterPro" id="IPR010524">
    <property type="entry name" value="Sig_transdc_resp-reg_PrpR_N"/>
</dbReference>
<dbReference type="EMBL" id="PIET01000781">
    <property type="protein sequence ID" value="PLM55599.1"/>
    <property type="molecule type" value="Genomic_DNA"/>
</dbReference>
<dbReference type="Gene3D" id="3.40.50.2300">
    <property type="match status" value="1"/>
</dbReference>
<reference evidence="2 3" key="1">
    <citation type="submission" date="2017-11" db="EMBL/GenBank/DDBJ databases">
        <authorList>
            <person name="Han C.G."/>
        </authorList>
    </citation>
    <scope>NUCLEOTIDE SEQUENCE [LARGE SCALE GENOMIC DNA]</scope>
    <source>
        <strain evidence="2 3">A2</strain>
    </source>
</reference>
<sequence>MKNNEIVIFSVSKTITQRIMNVLIERKLDVPVYEFRYSDVLDKANEMIQSGAKIIISRGGTAALLRNNISIPVIEIAHDFHGVYRILQQAKIKSQKIAAVGFPQFCNALRHYQNMTNEEFKICQVYNHN</sequence>
<dbReference type="Pfam" id="PF06506">
    <property type="entry name" value="PrpR_N"/>
    <property type="match status" value="1"/>
</dbReference>
<feature type="non-terminal residue" evidence="2">
    <location>
        <position position="129"/>
    </location>
</feature>
<evidence type="ECO:0000313" key="2">
    <source>
        <dbReference type="EMBL" id="PLM55599.1"/>
    </source>
</evidence>
<feature type="domain" description="Signal transduction response regulator propionate catabolism activator N-terminal" evidence="1">
    <location>
        <begin position="26"/>
        <end position="125"/>
    </location>
</feature>
<dbReference type="Proteomes" id="UP000234661">
    <property type="component" value="Unassembled WGS sequence"/>
</dbReference>
<evidence type="ECO:0000259" key="1">
    <source>
        <dbReference type="Pfam" id="PF06506"/>
    </source>
</evidence>
<dbReference type="GO" id="GO:0003677">
    <property type="term" value="F:DNA binding"/>
    <property type="evidence" value="ECO:0007669"/>
    <property type="project" value="InterPro"/>
</dbReference>
<protein>
    <submittedName>
        <fullName evidence="2">Sigma-54-dependent Fis family transcriptional regulator</fullName>
    </submittedName>
</protein>
<dbReference type="GO" id="GO:0005524">
    <property type="term" value="F:ATP binding"/>
    <property type="evidence" value="ECO:0007669"/>
    <property type="project" value="InterPro"/>
</dbReference>
<organism evidence="2 3">
    <name type="scientific">Klebsiella michiganensis</name>
    <dbReference type="NCBI Taxonomy" id="1134687"/>
    <lineage>
        <taxon>Bacteria</taxon>
        <taxon>Pseudomonadati</taxon>
        <taxon>Pseudomonadota</taxon>
        <taxon>Gammaproteobacteria</taxon>
        <taxon>Enterobacterales</taxon>
        <taxon>Enterobacteriaceae</taxon>
        <taxon>Klebsiella/Raoultella group</taxon>
        <taxon>Klebsiella</taxon>
    </lineage>
</organism>
<dbReference type="GO" id="GO:0000156">
    <property type="term" value="F:phosphorelay response regulator activity"/>
    <property type="evidence" value="ECO:0007669"/>
    <property type="project" value="InterPro"/>
</dbReference>
<dbReference type="Gene3D" id="3.40.50.10660">
    <property type="entry name" value="PrpR receptor domain-like"/>
    <property type="match status" value="1"/>
</dbReference>